<dbReference type="GO" id="GO:0051287">
    <property type="term" value="F:NAD binding"/>
    <property type="evidence" value="ECO:0007669"/>
    <property type="project" value="InterPro"/>
</dbReference>
<comment type="caution">
    <text evidence="4">The sequence shown here is derived from an EMBL/GenBank/DDBJ whole genome shotgun (WGS) entry which is preliminary data.</text>
</comment>
<keyword evidence="2" id="KW-0520">NAD</keyword>
<dbReference type="PANTHER" id="PTHR43333">
    <property type="entry name" value="2-HACID_DH_C DOMAIN-CONTAINING PROTEIN"/>
    <property type="match status" value="1"/>
</dbReference>
<evidence type="ECO:0000259" key="3">
    <source>
        <dbReference type="Pfam" id="PF02826"/>
    </source>
</evidence>
<organism evidence="4 5">
    <name type="scientific">Parvibaculum sedimenti</name>
    <dbReference type="NCBI Taxonomy" id="2608632"/>
    <lineage>
        <taxon>Bacteria</taxon>
        <taxon>Pseudomonadati</taxon>
        <taxon>Pseudomonadota</taxon>
        <taxon>Alphaproteobacteria</taxon>
        <taxon>Hyphomicrobiales</taxon>
        <taxon>Parvibaculaceae</taxon>
        <taxon>Parvibaculum</taxon>
    </lineage>
</organism>
<gene>
    <name evidence="4" type="ORF">F2P47_04945</name>
</gene>
<dbReference type="InterPro" id="IPR006140">
    <property type="entry name" value="D-isomer_DH_NAD-bd"/>
</dbReference>
<reference evidence="4 5" key="1">
    <citation type="submission" date="2019-09" db="EMBL/GenBank/DDBJ databases">
        <title>Parvibaculum sedimenti sp. nov., isolated from sediment.</title>
        <authorList>
            <person name="Wang Y."/>
        </authorList>
    </citation>
    <scope>NUCLEOTIDE SEQUENCE [LARGE SCALE GENOMIC DNA]</scope>
    <source>
        <strain evidence="4 5">HXT-9</strain>
    </source>
</reference>
<keyword evidence="1" id="KW-0560">Oxidoreductase</keyword>
<feature type="domain" description="D-isomer specific 2-hydroxyacid dehydrogenase NAD-binding" evidence="3">
    <location>
        <begin position="108"/>
        <end position="279"/>
    </location>
</feature>
<sequence>MRKPIALVTRIDEVSEQEWRALIAELLPEESIQCFRDMSDIERKAAEIAIVANPDPAHVAELSGLSWIHSLWAGVERLVAELGVGAPPIVRLVDPELSRVMAEAVLAWTLYLHRDMPAYARQQRDRVWIQQPYRHPSRLTVGILGLGALGMAAAERLSQSDFAVKGWSRSPKDASGIECFSGDEGFDTLLGGSDVVVCLMPLTNETRGLLDKARFAVMKEGAALINFARGAIIVDTDLIASLNAGHLSHAVLDVFQEEPLPAASPFWHHPKVTVLPHISAPTDPHTAAAIVANNIRAYRTTGQLPQTVDIRRGY</sequence>
<keyword evidence="5" id="KW-1185">Reference proteome</keyword>
<dbReference type="RefSeq" id="WP_152215055.1">
    <property type="nucleotide sequence ID" value="NZ_WESC01000003.1"/>
</dbReference>
<evidence type="ECO:0000256" key="1">
    <source>
        <dbReference type="ARBA" id="ARBA00023002"/>
    </source>
</evidence>
<dbReference type="SUPFAM" id="SSF51735">
    <property type="entry name" value="NAD(P)-binding Rossmann-fold domains"/>
    <property type="match status" value="1"/>
</dbReference>
<dbReference type="PANTHER" id="PTHR43333:SF1">
    <property type="entry name" value="D-ISOMER SPECIFIC 2-HYDROXYACID DEHYDROGENASE NAD-BINDING DOMAIN-CONTAINING PROTEIN"/>
    <property type="match status" value="1"/>
</dbReference>
<keyword evidence="4" id="KW-0670">Pyruvate</keyword>
<proteinExistence type="predicted"/>
<dbReference type="Pfam" id="PF02826">
    <property type="entry name" value="2-Hacid_dh_C"/>
    <property type="match status" value="1"/>
</dbReference>
<evidence type="ECO:0000313" key="5">
    <source>
        <dbReference type="Proteomes" id="UP000468901"/>
    </source>
</evidence>
<evidence type="ECO:0000256" key="2">
    <source>
        <dbReference type="ARBA" id="ARBA00023027"/>
    </source>
</evidence>
<dbReference type="EMBL" id="WESC01000003">
    <property type="protein sequence ID" value="KAB7741752.1"/>
    <property type="molecule type" value="Genomic_DNA"/>
</dbReference>
<dbReference type="InterPro" id="IPR036291">
    <property type="entry name" value="NAD(P)-bd_dom_sf"/>
</dbReference>
<dbReference type="CDD" id="cd12164">
    <property type="entry name" value="GDH_like_2"/>
    <property type="match status" value="1"/>
</dbReference>
<accession>A0A6N6VLV3</accession>
<evidence type="ECO:0000313" key="4">
    <source>
        <dbReference type="EMBL" id="KAB7741752.1"/>
    </source>
</evidence>
<name>A0A6N6VLV3_9HYPH</name>
<protein>
    <submittedName>
        <fullName evidence="4">Glyoxylate/hydroxypyruvate reductase A</fullName>
    </submittedName>
</protein>
<dbReference type="AlphaFoldDB" id="A0A6N6VLV3"/>
<dbReference type="Gene3D" id="3.40.50.720">
    <property type="entry name" value="NAD(P)-binding Rossmann-like Domain"/>
    <property type="match status" value="2"/>
</dbReference>
<dbReference type="GO" id="GO:0016491">
    <property type="term" value="F:oxidoreductase activity"/>
    <property type="evidence" value="ECO:0007669"/>
    <property type="project" value="UniProtKB-KW"/>
</dbReference>
<dbReference type="Proteomes" id="UP000468901">
    <property type="component" value="Unassembled WGS sequence"/>
</dbReference>